<keyword evidence="1" id="KW-0808">Transferase</keyword>
<protein>
    <submittedName>
        <fullName evidence="4">GNAT family N-acetyltransferase</fullName>
    </submittedName>
</protein>
<keyword evidence="5" id="KW-1185">Reference proteome</keyword>
<dbReference type="RefSeq" id="WP_172237000.1">
    <property type="nucleotide sequence ID" value="NZ_JABFDP010000013.1"/>
</dbReference>
<evidence type="ECO:0000256" key="2">
    <source>
        <dbReference type="ARBA" id="ARBA00023315"/>
    </source>
</evidence>
<evidence type="ECO:0000259" key="3">
    <source>
        <dbReference type="PROSITE" id="PS51186"/>
    </source>
</evidence>
<dbReference type="PANTHER" id="PTHR43800:SF1">
    <property type="entry name" value="PEPTIDYL-LYSINE N-ACETYLTRANSFERASE YJAB"/>
    <property type="match status" value="1"/>
</dbReference>
<evidence type="ECO:0000313" key="5">
    <source>
        <dbReference type="Proteomes" id="UP001314635"/>
    </source>
</evidence>
<feature type="domain" description="N-acetyltransferase" evidence="3">
    <location>
        <begin position="38"/>
        <end position="188"/>
    </location>
</feature>
<reference evidence="5" key="1">
    <citation type="journal article" date="2021" name="ISME J.">
        <title>Evolutionary origin and ecological implication of a unique nif island in free-living Bradyrhizobium lineages.</title>
        <authorList>
            <person name="Tao J."/>
        </authorList>
    </citation>
    <scope>NUCLEOTIDE SEQUENCE [LARGE SCALE GENOMIC DNA]</scope>
    <source>
        <strain evidence="5">SZCCT0094</strain>
    </source>
</reference>
<dbReference type="InterPro" id="IPR016181">
    <property type="entry name" value="Acyl_CoA_acyltransferase"/>
</dbReference>
<dbReference type="SUPFAM" id="SSF55729">
    <property type="entry name" value="Acyl-CoA N-acyltransferases (Nat)"/>
    <property type="match status" value="1"/>
</dbReference>
<evidence type="ECO:0000313" key="4">
    <source>
        <dbReference type="EMBL" id="MBR1140851.1"/>
    </source>
</evidence>
<comment type="caution">
    <text evidence="4">The sequence shown here is derived from an EMBL/GenBank/DDBJ whole genome shotgun (WGS) entry which is preliminary data.</text>
</comment>
<dbReference type="Proteomes" id="UP001314635">
    <property type="component" value="Unassembled WGS sequence"/>
</dbReference>
<name>A0ABS5GJU5_9BRAD</name>
<keyword evidence="2" id="KW-0012">Acyltransferase</keyword>
<accession>A0ABS5GJU5</accession>
<dbReference type="PANTHER" id="PTHR43800">
    <property type="entry name" value="PEPTIDYL-LYSINE N-ACETYLTRANSFERASE YJAB"/>
    <property type="match status" value="1"/>
</dbReference>
<evidence type="ECO:0000256" key="1">
    <source>
        <dbReference type="ARBA" id="ARBA00022679"/>
    </source>
</evidence>
<dbReference type="CDD" id="cd04301">
    <property type="entry name" value="NAT_SF"/>
    <property type="match status" value="1"/>
</dbReference>
<gene>
    <name evidence="4" type="ORF">JQ619_34400</name>
</gene>
<dbReference type="PROSITE" id="PS51186">
    <property type="entry name" value="GNAT"/>
    <property type="match status" value="1"/>
</dbReference>
<dbReference type="EMBL" id="JAFCLK010000049">
    <property type="protein sequence ID" value="MBR1140851.1"/>
    <property type="molecule type" value="Genomic_DNA"/>
</dbReference>
<proteinExistence type="predicted"/>
<dbReference type="Gene3D" id="3.40.630.30">
    <property type="match status" value="1"/>
</dbReference>
<organism evidence="4 5">
    <name type="scientific">Bradyrhizobium denitrificans</name>
    <dbReference type="NCBI Taxonomy" id="2734912"/>
    <lineage>
        <taxon>Bacteria</taxon>
        <taxon>Pseudomonadati</taxon>
        <taxon>Pseudomonadota</taxon>
        <taxon>Alphaproteobacteria</taxon>
        <taxon>Hyphomicrobiales</taxon>
        <taxon>Nitrobacteraceae</taxon>
        <taxon>Bradyrhizobium</taxon>
    </lineage>
</organism>
<dbReference type="Pfam" id="PF00583">
    <property type="entry name" value="Acetyltransf_1"/>
    <property type="match status" value="1"/>
</dbReference>
<sequence length="197" mass="22201">MSIPDGYFDIPLGKIAAIVTSLEMLAPPVLPPDPAGDWSVRRVAQPGLDWYRDLYSRVGREWLWSQRLRMNDAELAATIRADGVEIYTLAHDSGDEALLELDFRNKNECELVLFGVTSKLIGTGAGRLLMNRALQRAWAQPLTRLWVHTCSLDHPRALAFYQRCGFRPYRRQIELAPDPRLDGTLPRNVAAHVPLLG</sequence>
<dbReference type="InterPro" id="IPR000182">
    <property type="entry name" value="GNAT_dom"/>
</dbReference>